<keyword evidence="2" id="KW-1185">Reference proteome</keyword>
<proteinExistence type="predicted"/>
<dbReference type="EMBL" id="CAJRGZ010000023">
    <property type="protein sequence ID" value="CAG5178145.1"/>
    <property type="molecule type" value="Genomic_DNA"/>
</dbReference>
<organism evidence="1 2">
    <name type="scientific">Alternaria atra</name>
    <dbReference type="NCBI Taxonomy" id="119953"/>
    <lineage>
        <taxon>Eukaryota</taxon>
        <taxon>Fungi</taxon>
        <taxon>Dikarya</taxon>
        <taxon>Ascomycota</taxon>
        <taxon>Pezizomycotina</taxon>
        <taxon>Dothideomycetes</taxon>
        <taxon>Pleosporomycetidae</taxon>
        <taxon>Pleosporales</taxon>
        <taxon>Pleosporineae</taxon>
        <taxon>Pleosporaceae</taxon>
        <taxon>Alternaria</taxon>
        <taxon>Alternaria sect. Ulocladioides</taxon>
    </lineage>
</organism>
<dbReference type="GeneID" id="67020678"/>
<gene>
    <name evidence="1" type="ORF">ALTATR162_LOCUS8555</name>
</gene>
<reference evidence="1" key="1">
    <citation type="submission" date="2021-05" db="EMBL/GenBank/DDBJ databases">
        <authorList>
            <person name="Stam R."/>
        </authorList>
    </citation>
    <scope>NUCLEOTIDE SEQUENCE</scope>
    <source>
        <strain evidence="1">CS162</strain>
    </source>
</reference>
<evidence type="ECO:0000313" key="2">
    <source>
        <dbReference type="Proteomes" id="UP000676310"/>
    </source>
</evidence>
<accession>A0A8J2N8C8</accession>
<dbReference type="AlphaFoldDB" id="A0A8J2N8C8"/>
<comment type="caution">
    <text evidence="1">The sequence shown here is derived from an EMBL/GenBank/DDBJ whole genome shotgun (WGS) entry which is preliminary data.</text>
</comment>
<dbReference type="OrthoDB" id="3688343at2759"/>
<sequence length="476" mass="53187">MLTVPRIRMGNSRLSSPTTTFFGSTSTRQASFSTAAVDGIHNTPSPSPESAFMATDTHSIRRSPAMSQSSLFDELQGRSGRLLNIPGNYDMLGSDGEDCDLEKPQQQGYSDDMIWVRFPPASASDLPEGIQTYERSRFIIDPTVIDPCIGMSLPVVGMNLALQTCIAPQPLASSHIASTVNNAMPSQISASVNPGFEIEKLPEELLLEVMGHAFVFPGQEIRVSNMNHQSGEPELEVRKVGQPNEDVIPLPPLNKLLAMDEASIYWRLRSPALNHFFRYNVFDLTSRNSLKWIKGLPPHYRGQVTHVVLSFNLGSVDNPRQQNIYSRQLVGLVGESTNLRTIKIKVRDFAGRRHRTPAELEWLFRQMPGLDLLTHLRGVGELVVDAPFQIAPTQIRRLERCLAKPKGRQGTSNDPYSYPALALSPRSSNTLRQRNVLDLDSELDAYGRISTDFGTKTLKAIELERLRRLDWRNPDE</sequence>
<name>A0A8J2N8C8_9PLEO</name>
<dbReference type="RefSeq" id="XP_043172122.1">
    <property type="nucleotide sequence ID" value="XM_043316187.1"/>
</dbReference>
<protein>
    <submittedName>
        <fullName evidence="1">Uncharacterized protein</fullName>
    </submittedName>
</protein>
<dbReference type="Proteomes" id="UP000676310">
    <property type="component" value="Unassembled WGS sequence"/>
</dbReference>
<evidence type="ECO:0000313" key="1">
    <source>
        <dbReference type="EMBL" id="CAG5178145.1"/>
    </source>
</evidence>